<proteinExistence type="predicted"/>
<name>A0A017HJZ0_9RHOB</name>
<evidence type="ECO:0000313" key="1">
    <source>
        <dbReference type="EMBL" id="EYD74827.1"/>
    </source>
</evidence>
<dbReference type="AlphaFoldDB" id="A0A017HJZ0"/>
<protein>
    <submittedName>
        <fullName evidence="1">Uncharacterized protein</fullName>
    </submittedName>
</protein>
<accession>A0A017HJZ0</accession>
<evidence type="ECO:0000313" key="2">
    <source>
        <dbReference type="Proteomes" id="UP000019666"/>
    </source>
</evidence>
<gene>
    <name evidence="1" type="ORF">Rumeso_03594</name>
</gene>
<organism evidence="1 2">
    <name type="scientific">Rubellimicrobium mesophilum DSM 19309</name>
    <dbReference type="NCBI Taxonomy" id="442562"/>
    <lineage>
        <taxon>Bacteria</taxon>
        <taxon>Pseudomonadati</taxon>
        <taxon>Pseudomonadota</taxon>
        <taxon>Alphaproteobacteria</taxon>
        <taxon>Rhodobacterales</taxon>
        <taxon>Roseobacteraceae</taxon>
        <taxon>Rubellimicrobium</taxon>
    </lineage>
</organism>
<dbReference type="EMBL" id="AOSK01000103">
    <property type="protein sequence ID" value="EYD74827.1"/>
    <property type="molecule type" value="Genomic_DNA"/>
</dbReference>
<reference evidence="1 2" key="1">
    <citation type="submission" date="2013-02" db="EMBL/GenBank/DDBJ databases">
        <authorList>
            <person name="Fiebig A."/>
            <person name="Goeker M."/>
            <person name="Klenk H.-P.P."/>
        </authorList>
    </citation>
    <scope>NUCLEOTIDE SEQUENCE [LARGE SCALE GENOMIC DNA]</scope>
    <source>
        <strain evidence="1 2">DSM 19309</strain>
    </source>
</reference>
<dbReference type="Proteomes" id="UP000019666">
    <property type="component" value="Unassembled WGS sequence"/>
</dbReference>
<keyword evidence="2" id="KW-1185">Reference proteome</keyword>
<sequence>MGPLLARVYAKFGPDTGWWLGVPNQFLDNLSPLACLATPEGRRRLDEVLTRLELGVYI</sequence>
<dbReference type="HOGENOM" id="CLU_2976534_0_0_5"/>
<comment type="caution">
    <text evidence="1">The sequence shown here is derived from an EMBL/GenBank/DDBJ whole genome shotgun (WGS) entry which is preliminary data.</text>
</comment>